<evidence type="ECO:0000313" key="1">
    <source>
        <dbReference type="EMBL" id="MSN96324.1"/>
    </source>
</evidence>
<proteinExistence type="predicted"/>
<accession>A0A6L5WH11</accession>
<comment type="caution">
    <text evidence="1">The sequence shown here is derived from an EMBL/GenBank/DDBJ whole genome shotgun (WGS) entry which is preliminary data.</text>
</comment>
<dbReference type="EMBL" id="VWSJ01000009">
    <property type="protein sequence ID" value="MSN96324.1"/>
    <property type="molecule type" value="Genomic_DNA"/>
</dbReference>
<organism evidence="1 2">
    <name type="scientific">Campylobacter portucalensis</name>
    <dbReference type="NCBI Taxonomy" id="2608384"/>
    <lineage>
        <taxon>Bacteria</taxon>
        <taxon>Pseudomonadati</taxon>
        <taxon>Campylobacterota</taxon>
        <taxon>Epsilonproteobacteria</taxon>
        <taxon>Campylobacterales</taxon>
        <taxon>Campylobacteraceae</taxon>
        <taxon>Campylobacter</taxon>
    </lineage>
</organism>
<name>A0A6L5WH11_9BACT</name>
<protein>
    <recommendedName>
        <fullName evidence="3">DNA-binding protein</fullName>
    </recommendedName>
</protein>
<keyword evidence="2" id="KW-1185">Reference proteome</keyword>
<gene>
    <name evidence="1" type="ORF">F1B92_03805</name>
</gene>
<evidence type="ECO:0000313" key="2">
    <source>
        <dbReference type="Proteomes" id="UP000476338"/>
    </source>
</evidence>
<dbReference type="RefSeq" id="WP_229770908.1">
    <property type="nucleotide sequence ID" value="NZ_VWSJ01000009.1"/>
</dbReference>
<evidence type="ECO:0008006" key="3">
    <source>
        <dbReference type="Google" id="ProtNLM"/>
    </source>
</evidence>
<dbReference type="Proteomes" id="UP000476338">
    <property type="component" value="Unassembled WGS sequence"/>
</dbReference>
<dbReference type="AlphaFoldDB" id="A0A6L5WH11"/>
<reference evidence="1 2" key="2">
    <citation type="submission" date="2020-03" db="EMBL/GenBank/DDBJ databases">
        <title>Campylobacter portucalensis sp. nov., a new species of Campylobacter isolated from the reproductive tract of bulls.</title>
        <authorList>
            <person name="Silva M.F."/>
            <person name="Pereira G."/>
            <person name="Carneiro C."/>
            <person name="Hemphill A."/>
            <person name="Mateus L."/>
            <person name="Lopes-Da-Costa L."/>
            <person name="Silva E."/>
        </authorList>
    </citation>
    <scope>NUCLEOTIDE SEQUENCE [LARGE SCALE GENOMIC DNA]</scope>
    <source>
        <strain evidence="1 2">FMV-PI01</strain>
    </source>
</reference>
<reference evidence="1 2" key="1">
    <citation type="submission" date="2019-09" db="EMBL/GenBank/DDBJ databases">
        <authorList>
            <person name="Silva M."/>
            <person name="Pereira G."/>
            <person name="Lopes-Da-Costa L."/>
            <person name="Silva E."/>
        </authorList>
    </citation>
    <scope>NUCLEOTIDE SEQUENCE [LARGE SCALE GENOMIC DNA]</scope>
    <source>
        <strain evidence="1 2">FMV-PI01</strain>
    </source>
</reference>
<sequence length="68" mass="7892">MIKEYFLENCISIRQWAKKHNLHERTTYFVINGKLTGTIKSNHTKAVFEALLKEGIIDEMPKALRDAS</sequence>